<dbReference type="PANTHER" id="PTHR37810">
    <property type="entry name" value="IMMUNITY PROTEIN SDPI"/>
    <property type="match status" value="1"/>
</dbReference>
<keyword evidence="1" id="KW-0472">Membrane</keyword>
<feature type="domain" description="DUF1648" evidence="2">
    <location>
        <begin position="16"/>
        <end position="63"/>
    </location>
</feature>
<dbReference type="InterPro" id="IPR012867">
    <property type="entry name" value="DUF1648"/>
</dbReference>
<evidence type="ECO:0000313" key="4">
    <source>
        <dbReference type="Proteomes" id="UP001321804"/>
    </source>
</evidence>
<feature type="transmembrane region" description="Helical" evidence="1">
    <location>
        <begin position="85"/>
        <end position="106"/>
    </location>
</feature>
<dbReference type="KEGG" id="xak:KIMC2_04630"/>
<dbReference type="GO" id="GO:0009636">
    <property type="term" value="P:response to toxic substance"/>
    <property type="evidence" value="ECO:0007669"/>
    <property type="project" value="TreeGrafter"/>
</dbReference>
<reference evidence="3 4" key="1">
    <citation type="journal article" date="2023" name="Microbiol. Spectr.">
        <title>Symbiosis of Carpenter Bees with Uncharacterized Lactic Acid Bacteria Showing NAD Auxotrophy.</title>
        <authorList>
            <person name="Kawasaki S."/>
            <person name="Ozawa K."/>
            <person name="Mori T."/>
            <person name="Yamamoto A."/>
            <person name="Ito M."/>
            <person name="Ohkuma M."/>
            <person name="Sakamoto M."/>
            <person name="Matsutani M."/>
        </authorList>
    </citation>
    <scope>NUCLEOTIDE SEQUENCE [LARGE SCALE GENOMIC DNA]</scope>
    <source>
        <strain evidence="3 4">KimC2</strain>
    </source>
</reference>
<evidence type="ECO:0000256" key="1">
    <source>
        <dbReference type="SAM" id="Phobius"/>
    </source>
</evidence>
<keyword evidence="4" id="KW-1185">Reference proteome</keyword>
<feature type="transmembrane region" description="Helical" evidence="1">
    <location>
        <begin position="112"/>
        <end position="131"/>
    </location>
</feature>
<protein>
    <submittedName>
        <fullName evidence="3">Membrane protein</fullName>
    </submittedName>
</protein>
<feature type="transmembrane region" description="Helical" evidence="1">
    <location>
        <begin position="54"/>
        <end position="73"/>
    </location>
</feature>
<feature type="transmembrane region" description="Helical" evidence="1">
    <location>
        <begin position="161"/>
        <end position="178"/>
    </location>
</feature>
<name>A0AAU9D065_9LACO</name>
<evidence type="ECO:0000259" key="2">
    <source>
        <dbReference type="Pfam" id="PF07853"/>
    </source>
</evidence>
<evidence type="ECO:0000313" key="3">
    <source>
        <dbReference type="EMBL" id="BDR55901.1"/>
    </source>
</evidence>
<keyword evidence="1" id="KW-0812">Transmembrane</keyword>
<gene>
    <name evidence="3" type="ORF">KIMC2_04630</name>
</gene>
<organism evidence="3 4">
    <name type="scientific">Xylocopilactobacillus apis</name>
    <dbReference type="NCBI Taxonomy" id="2932183"/>
    <lineage>
        <taxon>Bacteria</taxon>
        <taxon>Bacillati</taxon>
        <taxon>Bacillota</taxon>
        <taxon>Bacilli</taxon>
        <taxon>Lactobacillales</taxon>
        <taxon>Lactobacillaceae</taxon>
        <taxon>Xylocopilactobacillus</taxon>
    </lineage>
</organism>
<dbReference type="RefSeq" id="WP_317697620.1">
    <property type="nucleotide sequence ID" value="NZ_AP026801.1"/>
</dbReference>
<sequence>MKNKRNLIIWSVITVLIILAPIILGLIFYHQLPAKVPSHFGVNNEPDNFIDKRFAVFLMPIIAALLQLVFIFISNKIKSARMTWVLLMITPVISTVIYLIILSFGLGHSLDVGRIVVFIIGIVFLAIGNYFPTLTVDQYRLIHYNWKITDPIIWSKLSRKLGYSFVISGAALLISLFFNVIVSLIIMGIFIIYVLGLMIYSTSLQVKSGK</sequence>
<feature type="transmembrane region" description="Helical" evidence="1">
    <location>
        <begin position="7"/>
        <end position="29"/>
    </location>
</feature>
<dbReference type="Pfam" id="PF07853">
    <property type="entry name" value="DUF1648"/>
    <property type="match status" value="1"/>
</dbReference>
<dbReference type="PANTHER" id="PTHR37810:SF5">
    <property type="entry name" value="IMMUNITY PROTEIN SDPI"/>
    <property type="match status" value="1"/>
</dbReference>
<feature type="transmembrane region" description="Helical" evidence="1">
    <location>
        <begin position="184"/>
        <end position="204"/>
    </location>
</feature>
<keyword evidence="1" id="KW-1133">Transmembrane helix</keyword>
<proteinExistence type="predicted"/>
<dbReference type="AlphaFoldDB" id="A0AAU9D065"/>
<dbReference type="Proteomes" id="UP001321804">
    <property type="component" value="Chromosome"/>
</dbReference>
<dbReference type="EMBL" id="AP026801">
    <property type="protein sequence ID" value="BDR55901.1"/>
    <property type="molecule type" value="Genomic_DNA"/>
</dbReference>
<accession>A0AAU9D065</accession>